<protein>
    <submittedName>
        <fullName evidence="1">Ligase-associated DNA damage response exonuclease</fullName>
        <ecNumber evidence="1">3.1.-.-</ecNumber>
    </submittedName>
</protein>
<dbReference type="PANTHER" id="PTHR11203">
    <property type="entry name" value="CLEAVAGE AND POLYADENYLATION SPECIFICITY FACTOR FAMILY MEMBER"/>
    <property type="match status" value="1"/>
</dbReference>
<dbReference type="NCBIfam" id="TIGR04122">
    <property type="entry name" value="Xnuc_lig_assoc"/>
    <property type="match status" value="1"/>
</dbReference>
<evidence type="ECO:0000313" key="2">
    <source>
        <dbReference type="Proteomes" id="UP000260644"/>
    </source>
</evidence>
<dbReference type="AlphaFoldDB" id="A0A3E1YDU8"/>
<dbReference type="GO" id="GO:0004527">
    <property type="term" value="F:exonuclease activity"/>
    <property type="evidence" value="ECO:0007669"/>
    <property type="project" value="UniProtKB-KW"/>
</dbReference>
<name>A0A3E1YDU8_9BACT</name>
<dbReference type="InterPro" id="IPR036866">
    <property type="entry name" value="RibonucZ/Hydroxyglut_hydro"/>
</dbReference>
<sequence length="335" mass="37430">MKLLEFTDKGIYCSAGDFYIDPWQPVKRAVITHAHADHARYGNQYYLCEHATVPLLKLRLGSDIKVQGVAYHETVIINGVTLSLIPAGHMIGSAQIKVDYGGEVWVASGDYKLENDGLSVPFEPVKCHSFITESTFGLPIYRWQPQEQIFSDIFQWISNNKLDGKASVLLAYSLGKAQRLLFQLKDKVDRFLVHGAIAIPHETLLSQGWLLPPVERITPETPKEDFKNAVIIAPPSAEDHVWLRRMQPYSLGICSGWMQVRGNMRRRNADAGFVLSDHADWNGLLKAVKETSAAQVFVTHGFSSVFARYLTENGILASAVSTDYGDEEIISNPEP</sequence>
<dbReference type="EC" id="3.1.-.-" evidence="1"/>
<proteinExistence type="predicted"/>
<comment type="caution">
    <text evidence="1">The sequence shown here is derived from an EMBL/GenBank/DDBJ whole genome shotgun (WGS) entry which is preliminary data.</text>
</comment>
<keyword evidence="1" id="KW-0436">Ligase</keyword>
<dbReference type="RefSeq" id="WP_116974452.1">
    <property type="nucleotide sequence ID" value="NZ_QPMM01000002.1"/>
</dbReference>
<dbReference type="Gene3D" id="3.60.15.10">
    <property type="entry name" value="Ribonuclease Z/Hydroxyacylglutathione hydrolase-like"/>
    <property type="match status" value="1"/>
</dbReference>
<keyword evidence="2" id="KW-1185">Reference proteome</keyword>
<dbReference type="OrthoDB" id="9803916at2"/>
<reference evidence="1 2" key="1">
    <citation type="submission" date="2018-07" db="EMBL/GenBank/DDBJ databases">
        <title>Chitinophaga K2CV101002-2 sp. nov., isolated from a monsoon evergreen broad-leaved forest soil.</title>
        <authorList>
            <person name="Lv Y."/>
        </authorList>
    </citation>
    <scope>NUCLEOTIDE SEQUENCE [LARGE SCALE GENOMIC DNA]</scope>
    <source>
        <strain evidence="1 2">GDMCC 1.1288</strain>
    </source>
</reference>
<dbReference type="InterPro" id="IPR050698">
    <property type="entry name" value="MBL"/>
</dbReference>
<dbReference type="InterPro" id="IPR026360">
    <property type="entry name" value="Xnuc_lig_assoc"/>
</dbReference>
<organism evidence="1 2">
    <name type="scientific">Chitinophaga silvatica</name>
    <dbReference type="NCBI Taxonomy" id="2282649"/>
    <lineage>
        <taxon>Bacteria</taxon>
        <taxon>Pseudomonadati</taxon>
        <taxon>Bacteroidota</taxon>
        <taxon>Chitinophagia</taxon>
        <taxon>Chitinophagales</taxon>
        <taxon>Chitinophagaceae</taxon>
        <taxon>Chitinophaga</taxon>
    </lineage>
</organism>
<keyword evidence="1" id="KW-0269">Exonuclease</keyword>
<keyword evidence="1" id="KW-0378">Hydrolase</keyword>
<evidence type="ECO:0000313" key="1">
    <source>
        <dbReference type="EMBL" id="RFS24644.1"/>
    </source>
</evidence>
<dbReference type="PANTHER" id="PTHR11203:SF49">
    <property type="entry name" value="BLL1145 PROTEIN"/>
    <property type="match status" value="1"/>
</dbReference>
<dbReference type="SUPFAM" id="SSF56281">
    <property type="entry name" value="Metallo-hydrolase/oxidoreductase"/>
    <property type="match status" value="1"/>
</dbReference>
<dbReference type="Proteomes" id="UP000260644">
    <property type="component" value="Unassembled WGS sequence"/>
</dbReference>
<accession>A0A3E1YDU8</accession>
<dbReference type="EMBL" id="QPMM01000002">
    <property type="protein sequence ID" value="RFS24644.1"/>
    <property type="molecule type" value="Genomic_DNA"/>
</dbReference>
<gene>
    <name evidence="1" type="ORF">DVR12_05420</name>
</gene>
<keyword evidence="1" id="KW-0540">Nuclease</keyword>
<dbReference type="GO" id="GO:0016874">
    <property type="term" value="F:ligase activity"/>
    <property type="evidence" value="ECO:0007669"/>
    <property type="project" value="UniProtKB-KW"/>
</dbReference>
<dbReference type="GO" id="GO:0004521">
    <property type="term" value="F:RNA endonuclease activity"/>
    <property type="evidence" value="ECO:0007669"/>
    <property type="project" value="TreeGrafter"/>
</dbReference>